<evidence type="ECO:0000313" key="1">
    <source>
        <dbReference type="EMBL" id="KAK4198021.1"/>
    </source>
</evidence>
<dbReference type="Proteomes" id="UP001303160">
    <property type="component" value="Unassembled WGS sequence"/>
</dbReference>
<sequence length="516" mass="58823">MPSYKQVSLLKEEDAIRCANLIIHYLRNGPEAADSVEAFIFQPPHDRWYTLTGERDDPVLDEESYDLVVNYIHTLDVGDDVQKEMLESIAIKNQRMEETFERDSVHSRPVIPHYTSTLAILLISLCPNINYLRLTPDWPHLSSYDILAQYLLKNNYGELEKPVLQKLAVVRLEAIKSYYIGGEFYDNIRSLYFFRYFHRLPSVSTVIMEGFNDYQADQETFPPKSSANITRLDIGHSDISGPMLCSIIRIPQALTHVSFSNAGLWDNDFSETGSVSPKSLSKCLLEHRDSLESLDLDARLELVPEFRQKTASNLEHGRDSYSEWWHEEGEGEREVGQDHLPEYYGSPGGQGLKSYVALDRQFGVERAGDVPLYPVDLPDLVEYEWGSIGSLKPFKRMTHLSIRIGNLLGYDDTASYHRKIPQLRHRLVDLLPPNLQSLKLYGYDKGKLPEVDAHIAELLAQKTERLPNLKIIEGVEECVLGVVGTYPAVPGEDKLWQRPTDGVGWLETPTAEERDL</sequence>
<protein>
    <submittedName>
        <fullName evidence="1">Uncharacterized protein</fullName>
    </submittedName>
</protein>
<evidence type="ECO:0000313" key="2">
    <source>
        <dbReference type="Proteomes" id="UP001303160"/>
    </source>
</evidence>
<accession>A0AAN7AR48</accession>
<keyword evidence="2" id="KW-1185">Reference proteome</keyword>
<reference evidence="1" key="1">
    <citation type="journal article" date="2023" name="Mol. Phylogenet. Evol.">
        <title>Genome-scale phylogeny and comparative genomics of the fungal order Sordariales.</title>
        <authorList>
            <person name="Hensen N."/>
            <person name="Bonometti L."/>
            <person name="Westerberg I."/>
            <person name="Brannstrom I.O."/>
            <person name="Guillou S."/>
            <person name="Cros-Aarteil S."/>
            <person name="Calhoun S."/>
            <person name="Haridas S."/>
            <person name="Kuo A."/>
            <person name="Mondo S."/>
            <person name="Pangilinan J."/>
            <person name="Riley R."/>
            <person name="LaButti K."/>
            <person name="Andreopoulos B."/>
            <person name="Lipzen A."/>
            <person name="Chen C."/>
            <person name="Yan M."/>
            <person name="Daum C."/>
            <person name="Ng V."/>
            <person name="Clum A."/>
            <person name="Steindorff A."/>
            <person name="Ohm R.A."/>
            <person name="Martin F."/>
            <person name="Silar P."/>
            <person name="Natvig D.O."/>
            <person name="Lalanne C."/>
            <person name="Gautier V."/>
            <person name="Ament-Velasquez S.L."/>
            <person name="Kruys A."/>
            <person name="Hutchinson M.I."/>
            <person name="Powell A.J."/>
            <person name="Barry K."/>
            <person name="Miller A.N."/>
            <person name="Grigoriev I.V."/>
            <person name="Debuchy R."/>
            <person name="Gladieux P."/>
            <person name="Hiltunen Thoren M."/>
            <person name="Johannesson H."/>
        </authorList>
    </citation>
    <scope>NUCLEOTIDE SEQUENCE</scope>
    <source>
        <strain evidence="1">CBS 315.58</strain>
    </source>
</reference>
<gene>
    <name evidence="1" type="ORF">QBC40DRAFT_179665</name>
</gene>
<organism evidence="1 2">
    <name type="scientific">Triangularia verruculosa</name>
    <dbReference type="NCBI Taxonomy" id="2587418"/>
    <lineage>
        <taxon>Eukaryota</taxon>
        <taxon>Fungi</taxon>
        <taxon>Dikarya</taxon>
        <taxon>Ascomycota</taxon>
        <taxon>Pezizomycotina</taxon>
        <taxon>Sordariomycetes</taxon>
        <taxon>Sordariomycetidae</taxon>
        <taxon>Sordariales</taxon>
        <taxon>Podosporaceae</taxon>
        <taxon>Triangularia</taxon>
    </lineage>
</organism>
<dbReference type="AlphaFoldDB" id="A0AAN7AR48"/>
<proteinExistence type="predicted"/>
<reference evidence="1" key="2">
    <citation type="submission" date="2023-05" db="EMBL/GenBank/DDBJ databases">
        <authorList>
            <consortium name="Lawrence Berkeley National Laboratory"/>
            <person name="Steindorff A."/>
            <person name="Hensen N."/>
            <person name="Bonometti L."/>
            <person name="Westerberg I."/>
            <person name="Brannstrom I.O."/>
            <person name="Guillou S."/>
            <person name="Cros-Aarteil S."/>
            <person name="Calhoun S."/>
            <person name="Haridas S."/>
            <person name="Kuo A."/>
            <person name="Mondo S."/>
            <person name="Pangilinan J."/>
            <person name="Riley R."/>
            <person name="Labutti K."/>
            <person name="Andreopoulos B."/>
            <person name="Lipzen A."/>
            <person name="Chen C."/>
            <person name="Yanf M."/>
            <person name="Daum C."/>
            <person name="Ng V."/>
            <person name="Clum A."/>
            <person name="Ohm R."/>
            <person name="Martin F."/>
            <person name="Silar P."/>
            <person name="Natvig D."/>
            <person name="Lalanne C."/>
            <person name="Gautier V."/>
            <person name="Ament-Velasquez S.L."/>
            <person name="Kruys A."/>
            <person name="Hutchinson M.I."/>
            <person name="Powell A.J."/>
            <person name="Barry K."/>
            <person name="Miller A.N."/>
            <person name="Grigoriev I.V."/>
            <person name="Debuchy R."/>
            <person name="Gladieux P."/>
            <person name="Thoren M.H."/>
            <person name="Johannesson H."/>
        </authorList>
    </citation>
    <scope>NUCLEOTIDE SEQUENCE</scope>
    <source>
        <strain evidence="1">CBS 315.58</strain>
    </source>
</reference>
<dbReference type="EMBL" id="MU863952">
    <property type="protein sequence ID" value="KAK4198021.1"/>
    <property type="molecule type" value="Genomic_DNA"/>
</dbReference>
<name>A0AAN7AR48_9PEZI</name>
<dbReference type="SUPFAM" id="SSF52047">
    <property type="entry name" value="RNI-like"/>
    <property type="match status" value="1"/>
</dbReference>
<comment type="caution">
    <text evidence="1">The sequence shown here is derived from an EMBL/GenBank/DDBJ whole genome shotgun (WGS) entry which is preliminary data.</text>
</comment>